<accession>A0A3D9EIE6</accession>
<keyword evidence="3" id="KW-0233">DNA recombination</keyword>
<evidence type="ECO:0000256" key="3">
    <source>
        <dbReference type="ARBA" id="ARBA00023172"/>
    </source>
</evidence>
<dbReference type="InterPro" id="IPR006119">
    <property type="entry name" value="Resolv_N"/>
</dbReference>
<dbReference type="InterPro" id="IPR050639">
    <property type="entry name" value="SSR_resolvase"/>
</dbReference>
<organism evidence="7 8">
    <name type="scientific">Ectopseudomonas oleovorans</name>
    <name type="common">Pseudomonas oleovorans</name>
    <dbReference type="NCBI Taxonomy" id="301"/>
    <lineage>
        <taxon>Bacteria</taxon>
        <taxon>Pseudomonadati</taxon>
        <taxon>Pseudomonadota</taxon>
        <taxon>Gammaproteobacteria</taxon>
        <taxon>Pseudomonadales</taxon>
        <taxon>Pseudomonadaceae</taxon>
        <taxon>Ectopseudomonas</taxon>
    </lineage>
</organism>
<reference evidence="7 8" key="1">
    <citation type="submission" date="2018-07" db="EMBL/GenBank/DDBJ databases">
        <title>Genome sequencing of rice bacterial endophytes.</title>
        <authorList>
            <person name="Venturi V."/>
        </authorList>
    </citation>
    <scope>NUCLEOTIDE SEQUENCE [LARGE SCALE GENOMIC DNA]</scope>
    <source>
        <strain evidence="7 8">AG1002</strain>
    </source>
</reference>
<dbReference type="PROSITE" id="PS00398">
    <property type="entry name" value="RECOMBINASES_2"/>
    <property type="match status" value="1"/>
</dbReference>
<feature type="active site" description="O-(5'-phospho-DNA)-serine intermediate" evidence="4 5">
    <location>
        <position position="10"/>
    </location>
</feature>
<feature type="domain" description="Resolvase/invertase-type recombinase catalytic" evidence="6">
    <location>
        <begin position="2"/>
        <end position="159"/>
    </location>
</feature>
<evidence type="ECO:0000256" key="2">
    <source>
        <dbReference type="ARBA" id="ARBA00023125"/>
    </source>
</evidence>
<dbReference type="EMBL" id="QRDL01000005">
    <property type="protein sequence ID" value="RED02050.1"/>
    <property type="molecule type" value="Genomic_DNA"/>
</dbReference>
<keyword evidence="2" id="KW-0238">DNA-binding</keyword>
<dbReference type="PROSITE" id="PS51736">
    <property type="entry name" value="RECOMBINASES_3"/>
    <property type="match status" value="1"/>
</dbReference>
<dbReference type="GO" id="GO:0003677">
    <property type="term" value="F:DNA binding"/>
    <property type="evidence" value="ECO:0007669"/>
    <property type="project" value="UniProtKB-KW"/>
</dbReference>
<protein>
    <submittedName>
        <fullName evidence="7">DNA invertase Pin-like site-specific DNA recombinase</fullName>
    </submittedName>
</protein>
<evidence type="ECO:0000256" key="4">
    <source>
        <dbReference type="PIRSR" id="PIRSR606118-50"/>
    </source>
</evidence>
<evidence type="ECO:0000313" key="7">
    <source>
        <dbReference type="EMBL" id="RED02050.1"/>
    </source>
</evidence>
<dbReference type="InterPro" id="IPR036162">
    <property type="entry name" value="Resolvase-like_N_sf"/>
</dbReference>
<evidence type="ECO:0000313" key="8">
    <source>
        <dbReference type="Proteomes" id="UP000256988"/>
    </source>
</evidence>
<gene>
    <name evidence="7" type="ORF">DFO60_3675</name>
</gene>
<sequence>MFVRAYLRASTDDQDAARARETLRTFAAEHGTRVAATYVENASGTLLDRRELLRLLSDAEPGDVLLVEAVDRLSRLDRATWDKLRERIAQAGLQVVSLDLPLTHSLLRPADAIADSAQEWMTRAVSQMFLEFMAAFARKDYETRRARAAQGIANAKAAGVYKGRPRDEQLHARIRECLDRGMSVRGTARLLECSTSTVARCRHTSGKK</sequence>
<name>A0A3D9EIE6_ECTOL</name>
<dbReference type="GO" id="GO:0000150">
    <property type="term" value="F:DNA strand exchange activity"/>
    <property type="evidence" value="ECO:0007669"/>
    <property type="project" value="InterPro"/>
</dbReference>
<dbReference type="InterPro" id="IPR006118">
    <property type="entry name" value="Recombinase_CS"/>
</dbReference>
<evidence type="ECO:0000256" key="1">
    <source>
        <dbReference type="ARBA" id="ARBA00022908"/>
    </source>
</evidence>
<dbReference type="RefSeq" id="WP_115946593.1">
    <property type="nucleotide sequence ID" value="NZ_QRDL01000005.1"/>
</dbReference>
<dbReference type="GO" id="GO:0015074">
    <property type="term" value="P:DNA integration"/>
    <property type="evidence" value="ECO:0007669"/>
    <property type="project" value="UniProtKB-KW"/>
</dbReference>
<proteinExistence type="predicted"/>
<dbReference type="Gene3D" id="3.40.50.1390">
    <property type="entry name" value="Resolvase, N-terminal catalytic domain"/>
    <property type="match status" value="1"/>
</dbReference>
<dbReference type="Proteomes" id="UP000256988">
    <property type="component" value="Unassembled WGS sequence"/>
</dbReference>
<comment type="caution">
    <text evidence="7">The sequence shown here is derived from an EMBL/GenBank/DDBJ whole genome shotgun (WGS) entry which is preliminary data.</text>
</comment>
<dbReference type="PANTHER" id="PTHR30461:SF25">
    <property type="entry name" value="RESOLVASE-RELATED"/>
    <property type="match status" value="1"/>
</dbReference>
<dbReference type="PROSITE" id="PS00397">
    <property type="entry name" value="RECOMBINASES_1"/>
    <property type="match status" value="1"/>
</dbReference>
<keyword evidence="1" id="KW-0229">DNA integration</keyword>
<dbReference type="AlphaFoldDB" id="A0A3D9EIE6"/>
<evidence type="ECO:0000259" key="6">
    <source>
        <dbReference type="PROSITE" id="PS51736"/>
    </source>
</evidence>
<dbReference type="SMART" id="SM00857">
    <property type="entry name" value="Resolvase"/>
    <property type="match status" value="1"/>
</dbReference>
<evidence type="ECO:0000256" key="5">
    <source>
        <dbReference type="PROSITE-ProRule" id="PRU10137"/>
    </source>
</evidence>
<dbReference type="PANTHER" id="PTHR30461">
    <property type="entry name" value="DNA-INVERTASE FROM LAMBDOID PROPHAGE"/>
    <property type="match status" value="1"/>
</dbReference>
<dbReference type="Pfam" id="PF00239">
    <property type="entry name" value="Resolvase"/>
    <property type="match status" value="1"/>
</dbReference>
<dbReference type="SUPFAM" id="SSF53041">
    <property type="entry name" value="Resolvase-like"/>
    <property type="match status" value="1"/>
</dbReference>